<evidence type="ECO:0000313" key="8">
    <source>
        <dbReference type="Proteomes" id="UP000186091"/>
    </source>
</evidence>
<accession>A0AB36I4R2</accession>
<feature type="transmembrane region" description="Helical" evidence="6">
    <location>
        <begin position="47"/>
        <end position="67"/>
    </location>
</feature>
<feature type="transmembrane region" description="Helical" evidence="6">
    <location>
        <begin position="12"/>
        <end position="35"/>
    </location>
</feature>
<feature type="transmembrane region" description="Helical" evidence="6">
    <location>
        <begin position="149"/>
        <end position="169"/>
    </location>
</feature>
<dbReference type="AlphaFoldDB" id="A0AB36I4R2"/>
<dbReference type="EMBL" id="LOQT01000026">
    <property type="protein sequence ID" value="OKX78185.1"/>
    <property type="molecule type" value="Genomic_DNA"/>
</dbReference>
<evidence type="ECO:0000256" key="2">
    <source>
        <dbReference type="ARBA" id="ARBA00022475"/>
    </source>
</evidence>
<comment type="caution">
    <text evidence="7">The sequence shown here is derived from an EMBL/GenBank/DDBJ whole genome shotgun (WGS) entry which is preliminary data.</text>
</comment>
<feature type="transmembrane region" description="Helical" evidence="6">
    <location>
        <begin position="295"/>
        <end position="315"/>
    </location>
</feature>
<dbReference type="InterPro" id="IPR050833">
    <property type="entry name" value="Poly_Biosynth_Transport"/>
</dbReference>
<feature type="transmembrane region" description="Helical" evidence="6">
    <location>
        <begin position="175"/>
        <end position="197"/>
    </location>
</feature>
<dbReference type="PANTHER" id="PTHR30250:SF11">
    <property type="entry name" value="O-ANTIGEN TRANSPORTER-RELATED"/>
    <property type="match status" value="1"/>
</dbReference>
<feature type="transmembrane region" description="Helical" evidence="6">
    <location>
        <begin position="95"/>
        <end position="128"/>
    </location>
</feature>
<keyword evidence="4 6" id="KW-1133">Transmembrane helix</keyword>
<name>A0AB36I4R2_CORGT</name>
<dbReference type="RefSeq" id="WP_003855458.1">
    <property type="nucleotide sequence ID" value="NZ_JAAOYN010000001.1"/>
</dbReference>
<feature type="transmembrane region" description="Helical" evidence="6">
    <location>
        <begin position="327"/>
        <end position="349"/>
    </location>
</feature>
<organism evidence="7 8">
    <name type="scientific">Corynebacterium glutamicum</name>
    <name type="common">Brevibacterium saccharolyticum</name>
    <dbReference type="NCBI Taxonomy" id="1718"/>
    <lineage>
        <taxon>Bacteria</taxon>
        <taxon>Bacillati</taxon>
        <taxon>Actinomycetota</taxon>
        <taxon>Actinomycetes</taxon>
        <taxon>Mycobacteriales</taxon>
        <taxon>Corynebacteriaceae</taxon>
        <taxon>Corynebacterium</taxon>
    </lineage>
</organism>
<evidence type="ECO:0000256" key="3">
    <source>
        <dbReference type="ARBA" id="ARBA00022692"/>
    </source>
</evidence>
<feature type="transmembrane region" description="Helical" evidence="6">
    <location>
        <begin position="361"/>
        <end position="382"/>
    </location>
</feature>
<dbReference type="PROSITE" id="PS51257">
    <property type="entry name" value="PROKAR_LIPOPROTEIN"/>
    <property type="match status" value="1"/>
</dbReference>
<evidence type="ECO:0000256" key="1">
    <source>
        <dbReference type="ARBA" id="ARBA00004651"/>
    </source>
</evidence>
<keyword evidence="5 6" id="KW-0472">Membrane</keyword>
<dbReference type="Proteomes" id="UP000186091">
    <property type="component" value="Unassembled WGS sequence"/>
</dbReference>
<proteinExistence type="predicted"/>
<comment type="subcellular location">
    <subcellularLocation>
        <location evidence="1">Cell membrane</location>
        <topology evidence="1">Multi-pass membrane protein</topology>
    </subcellularLocation>
</comment>
<evidence type="ECO:0000256" key="6">
    <source>
        <dbReference type="SAM" id="Phobius"/>
    </source>
</evidence>
<evidence type="ECO:0008006" key="9">
    <source>
        <dbReference type="Google" id="ProtNLM"/>
    </source>
</evidence>
<reference evidence="7 8" key="1">
    <citation type="submission" date="2015-12" db="EMBL/GenBank/DDBJ databases">
        <title>Genome sequence of Corynebacterium AS 1.542.</title>
        <authorList>
            <person name="Yang J."/>
            <person name="Yang S."/>
        </authorList>
    </citation>
    <scope>NUCLEOTIDE SEQUENCE [LARGE SCALE GENOMIC DNA]</scope>
    <source>
        <strain evidence="7 8">AS 1.542</strain>
    </source>
</reference>
<evidence type="ECO:0000256" key="5">
    <source>
        <dbReference type="ARBA" id="ARBA00023136"/>
    </source>
</evidence>
<dbReference type="PANTHER" id="PTHR30250">
    <property type="entry name" value="PST FAMILY PREDICTED COLANIC ACID TRANSPORTER"/>
    <property type="match status" value="1"/>
</dbReference>
<protein>
    <recommendedName>
        <fullName evidence="9">Membrane protein involved in the export of O-antigen and teichoic acid</fullName>
    </recommendedName>
</protein>
<evidence type="ECO:0000256" key="4">
    <source>
        <dbReference type="ARBA" id="ARBA00022989"/>
    </source>
</evidence>
<dbReference type="GO" id="GO:0005886">
    <property type="term" value="C:plasma membrane"/>
    <property type="evidence" value="ECO:0007669"/>
    <property type="project" value="UniProtKB-SubCell"/>
</dbReference>
<keyword evidence="2" id="KW-1003">Cell membrane</keyword>
<feature type="transmembrane region" description="Helical" evidence="6">
    <location>
        <begin position="388"/>
        <end position="407"/>
    </location>
</feature>
<gene>
    <name evidence="7" type="ORF">AUP69_12210</name>
</gene>
<keyword evidence="3 6" id="KW-0812">Transmembrane</keyword>
<evidence type="ECO:0000313" key="7">
    <source>
        <dbReference type="EMBL" id="OKX78185.1"/>
    </source>
</evidence>
<sequence>MNPHRFLEALNGVASKLLIIQLSVAGCALLANVLSARTLGPEARGELGLFMQIAYVANAACILGRHISYLKLEGKPSPSIGKSFRDVRTLSKLPLILSLIIALIIGFAIGEGLSLSLLFALGFFALIYSGVQQKMIRAGAIVSKDATPYFWSSIAGQVLLLLCIGMLSIMKNAFLPLWLLAYGASVVFPYVLLSLVLKQEPNSKADGEELGAVKRFGYRLVPLSVAEVVGSRIDRFLIPLLADFAQLGIYTVVVTMTELIAWPIKNYVDSKVPQWNKNITDGTINIFRELTKVSVPILLMSVLIGVSLEIVLVPLFGTEFASGKELIWPLVLAAALHAWSHFGTNISLAAGFEGLANSIPIVAMVFSGVSYLLLIPIFGAFGASWGLVIGYFAACLMSTVAFFRIAYSKKVF</sequence>